<protein>
    <submittedName>
        <fullName evidence="2">Uncharacterized protein</fullName>
    </submittedName>
</protein>
<accession>A0AC34GF86</accession>
<dbReference type="Proteomes" id="UP000887579">
    <property type="component" value="Unplaced"/>
</dbReference>
<name>A0AC34GF86_9BILA</name>
<evidence type="ECO:0000313" key="1">
    <source>
        <dbReference type="Proteomes" id="UP000887579"/>
    </source>
</evidence>
<evidence type="ECO:0000313" key="2">
    <source>
        <dbReference type="WBParaSite" id="ES5_v2.g28347.t1"/>
    </source>
</evidence>
<organism evidence="1 2">
    <name type="scientific">Panagrolaimus sp. ES5</name>
    <dbReference type="NCBI Taxonomy" id="591445"/>
    <lineage>
        <taxon>Eukaryota</taxon>
        <taxon>Metazoa</taxon>
        <taxon>Ecdysozoa</taxon>
        <taxon>Nematoda</taxon>
        <taxon>Chromadorea</taxon>
        <taxon>Rhabditida</taxon>
        <taxon>Tylenchina</taxon>
        <taxon>Panagrolaimomorpha</taxon>
        <taxon>Panagrolaimoidea</taxon>
        <taxon>Panagrolaimidae</taxon>
        <taxon>Panagrolaimus</taxon>
    </lineage>
</organism>
<sequence length="325" mass="37326">MAVEMEGFVKVEMEMLMVEYQIKLIKMENILKDEIKKLDLDTNMDIEMLLKKGQILKAVLKKSDDMIKMAEKDKDEPKFKPLSGIQNHCVESGRFHMEIPEICGGENACTIIGNESTTGCTIFKEARTEQQAESAKKKCKNGNFDAKFESENEKCTVFAVSCKTSIRKILDHRERKLFSDAWNSKTVKKLADHRCDYREKLNRLNPPSKTTVLYFASLKEVTKTTDFAKINFVVKQKAENYAKMYDVIDEKDTVKELEKSSESGDPKFPAPTVPPWSIADDQQSHLTKIAKQSNQYNDLQINEDSQTQNSLSYILKQLQEHQKDL</sequence>
<dbReference type="WBParaSite" id="ES5_v2.g28347.t1">
    <property type="protein sequence ID" value="ES5_v2.g28347.t1"/>
    <property type="gene ID" value="ES5_v2.g28347"/>
</dbReference>
<reference evidence="2" key="1">
    <citation type="submission" date="2022-11" db="UniProtKB">
        <authorList>
            <consortium name="WormBaseParasite"/>
        </authorList>
    </citation>
    <scope>IDENTIFICATION</scope>
</reference>
<proteinExistence type="predicted"/>